<dbReference type="InterPro" id="IPR034769">
    <property type="entry name" value="CPSF6_RRM"/>
</dbReference>
<dbReference type="Proteomes" id="UP001367676">
    <property type="component" value="Unassembled WGS sequence"/>
</dbReference>
<feature type="compositionally biased region" description="Pro residues" evidence="8">
    <location>
        <begin position="221"/>
        <end position="241"/>
    </location>
</feature>
<reference evidence="10 11" key="1">
    <citation type="submission" date="2024-03" db="EMBL/GenBank/DDBJ databases">
        <title>Adaptation during the transition from Ophiocordyceps entomopathogen to insect associate is accompanied by gene loss and intensified selection.</title>
        <authorList>
            <person name="Ward C.M."/>
            <person name="Onetto C.A."/>
            <person name="Borneman A.R."/>
        </authorList>
    </citation>
    <scope>NUCLEOTIDE SEQUENCE [LARGE SCALE GENOMIC DNA]</scope>
    <source>
        <strain evidence="10">AWRI1</strain>
        <tissue evidence="10">Single Adult Female</tissue>
    </source>
</reference>
<evidence type="ECO:0000256" key="1">
    <source>
        <dbReference type="ARBA" id="ARBA00004123"/>
    </source>
</evidence>
<feature type="compositionally biased region" description="Low complexity" evidence="8">
    <location>
        <begin position="579"/>
        <end position="600"/>
    </location>
</feature>
<dbReference type="InterPro" id="IPR012677">
    <property type="entry name" value="Nucleotide-bd_a/b_plait_sf"/>
</dbReference>
<dbReference type="GO" id="GO:0005634">
    <property type="term" value="C:nucleus"/>
    <property type="evidence" value="ECO:0007669"/>
    <property type="project" value="UniProtKB-SubCell"/>
</dbReference>
<dbReference type="Gene3D" id="3.30.70.330">
    <property type="match status" value="1"/>
</dbReference>
<dbReference type="InterPro" id="IPR057951">
    <property type="entry name" value="CPSF6/7_RSLD_N"/>
</dbReference>
<dbReference type="SMART" id="SM00360">
    <property type="entry name" value="RRM"/>
    <property type="match status" value="1"/>
</dbReference>
<keyword evidence="11" id="KW-1185">Reference proteome</keyword>
<evidence type="ECO:0000256" key="7">
    <source>
        <dbReference type="PROSITE-ProRule" id="PRU00176"/>
    </source>
</evidence>
<dbReference type="AlphaFoldDB" id="A0AAN9TN89"/>
<dbReference type="InterPro" id="IPR034772">
    <property type="entry name" value="CPSF6/7"/>
</dbReference>
<dbReference type="CDD" id="cd12643">
    <property type="entry name" value="RRM_CFIm68"/>
    <property type="match status" value="1"/>
</dbReference>
<evidence type="ECO:0000256" key="6">
    <source>
        <dbReference type="ARBA" id="ARBA00023242"/>
    </source>
</evidence>
<evidence type="ECO:0000259" key="9">
    <source>
        <dbReference type="PROSITE" id="PS50102"/>
    </source>
</evidence>
<dbReference type="SUPFAM" id="SSF54928">
    <property type="entry name" value="RNA-binding domain, RBD"/>
    <property type="match status" value="1"/>
</dbReference>
<feature type="compositionally biased region" description="Pro residues" evidence="8">
    <location>
        <begin position="352"/>
        <end position="366"/>
    </location>
</feature>
<keyword evidence="5 7" id="KW-0694">RNA-binding</keyword>
<feature type="compositionally biased region" description="Basic residues" evidence="8">
    <location>
        <begin position="502"/>
        <end position="511"/>
    </location>
</feature>
<feature type="region of interest" description="Disordered" evidence="8">
    <location>
        <begin position="168"/>
        <end position="402"/>
    </location>
</feature>
<dbReference type="GO" id="GO:0006397">
    <property type="term" value="P:mRNA processing"/>
    <property type="evidence" value="ECO:0007669"/>
    <property type="project" value="UniProtKB-KW"/>
</dbReference>
<keyword evidence="6" id="KW-0539">Nucleus</keyword>
<evidence type="ECO:0000313" key="10">
    <source>
        <dbReference type="EMBL" id="KAK7602235.1"/>
    </source>
</evidence>
<keyword evidence="4" id="KW-0507">mRNA processing</keyword>
<protein>
    <recommendedName>
        <fullName evidence="3">Cleavage and polyadenylation specificity factor subunit 6</fullName>
    </recommendedName>
</protein>
<dbReference type="PROSITE" id="PS50102">
    <property type="entry name" value="RRM"/>
    <property type="match status" value="1"/>
</dbReference>
<dbReference type="EMBL" id="JBBCAQ010000010">
    <property type="protein sequence ID" value="KAK7602235.1"/>
    <property type="molecule type" value="Genomic_DNA"/>
</dbReference>
<feature type="compositionally biased region" description="Polar residues" evidence="8">
    <location>
        <begin position="51"/>
        <end position="73"/>
    </location>
</feature>
<comment type="subcellular location">
    <subcellularLocation>
        <location evidence="1">Nucleus</location>
    </subcellularLocation>
</comment>
<feature type="compositionally biased region" description="Low complexity" evidence="8">
    <location>
        <begin position="336"/>
        <end position="351"/>
    </location>
</feature>
<dbReference type="InterPro" id="IPR035979">
    <property type="entry name" value="RBD_domain_sf"/>
</dbReference>
<dbReference type="Pfam" id="PF25524">
    <property type="entry name" value="RSLD_CPSF6"/>
    <property type="match status" value="1"/>
</dbReference>
<evidence type="ECO:0000256" key="3">
    <source>
        <dbReference type="ARBA" id="ARBA00016259"/>
    </source>
</evidence>
<evidence type="ECO:0000256" key="8">
    <source>
        <dbReference type="SAM" id="MobiDB-lite"/>
    </source>
</evidence>
<feature type="region of interest" description="Disordered" evidence="8">
    <location>
        <begin position="35"/>
        <end position="73"/>
    </location>
</feature>
<feature type="domain" description="RRM" evidence="9">
    <location>
        <begin position="81"/>
        <end position="161"/>
    </location>
</feature>
<feature type="compositionally biased region" description="Pro residues" evidence="8">
    <location>
        <begin position="273"/>
        <end position="294"/>
    </location>
</feature>
<evidence type="ECO:0000313" key="11">
    <source>
        <dbReference type="Proteomes" id="UP001367676"/>
    </source>
</evidence>
<evidence type="ECO:0000256" key="5">
    <source>
        <dbReference type="ARBA" id="ARBA00022884"/>
    </source>
</evidence>
<evidence type="ECO:0000256" key="2">
    <source>
        <dbReference type="ARBA" id="ARBA00006265"/>
    </source>
</evidence>
<comment type="similarity">
    <text evidence="2">Belongs to the RRM CPSF6/7 family.</text>
</comment>
<feature type="compositionally biased region" description="Basic and acidic residues" evidence="8">
    <location>
        <begin position="601"/>
        <end position="649"/>
    </location>
</feature>
<feature type="compositionally biased region" description="Low complexity" evidence="8">
    <location>
        <begin position="195"/>
        <end position="220"/>
    </location>
</feature>
<sequence>MADALELDLYGDDLEQDFSQEFASESVDLYDDVIAGTTSTNGDVNPAPGPGTNSVSSEPTPNHTPYNATNGPPSNIPIKRFQLYVGNLTWWTSDQDITEAVHAIGVNDFLDVKFFENRANGQSKGFCVISLASESSMRLCMERLSKKELYGQCPVVTYPTKQALSQFEAQSKTRVAPPPQSNANRPQHAVPPPQMNNAPRMMMPPQQQQQQPPLRGRLPAPGMPGGPPMQPGPRMPGPPPHQMVQGMPPNAMPNHQPPPGFHQGPRPGMMPQAMPPQNRPLPPGMFQGPPPVQAPRPDWNRPPGAPHQPGGPNYHGHQQGPPMQGLMPGQGPMGRPPGHLGGPPVHGMPPGAQGPPPPQQLPPAPHVNPAFFQQPQHQSGHHVGQGYGSQSSSRPYGGADGHREHHGLAISEQEFEEIMSRNRTVSSSAITRAVADAAAGEYASAIETLVTAISLIKQSKVSGDDRCKILISSLQDTLHGIETKSYGHSRRDRSRSRDRERYHKRSRRDRSRSREYRERSRDRDRDREREKESRYYNDIYPRDRSRSRDRERDREREYRDRSREDSSTRVSVRNRAKSPPEAVDPVSAPAAVAPSKSSSRYYDDRYRERDRGDRERDRERDREGRHVERERERDRREERGESSHRTSRH</sequence>
<gene>
    <name evidence="10" type="ORF">V9T40_009676</name>
</gene>
<accession>A0AAN9TN89</accession>
<name>A0AAN9TN89_9HEMI</name>
<evidence type="ECO:0000256" key="4">
    <source>
        <dbReference type="ARBA" id="ARBA00022664"/>
    </source>
</evidence>
<organism evidence="10 11">
    <name type="scientific">Parthenolecanium corni</name>
    <dbReference type="NCBI Taxonomy" id="536013"/>
    <lineage>
        <taxon>Eukaryota</taxon>
        <taxon>Metazoa</taxon>
        <taxon>Ecdysozoa</taxon>
        <taxon>Arthropoda</taxon>
        <taxon>Hexapoda</taxon>
        <taxon>Insecta</taxon>
        <taxon>Pterygota</taxon>
        <taxon>Neoptera</taxon>
        <taxon>Paraneoptera</taxon>
        <taxon>Hemiptera</taxon>
        <taxon>Sternorrhyncha</taxon>
        <taxon>Coccoidea</taxon>
        <taxon>Coccidae</taxon>
        <taxon>Parthenolecanium</taxon>
    </lineage>
</organism>
<dbReference type="GO" id="GO:0003723">
    <property type="term" value="F:RNA binding"/>
    <property type="evidence" value="ECO:0007669"/>
    <property type="project" value="UniProtKB-UniRule"/>
</dbReference>
<feature type="region of interest" description="Disordered" evidence="8">
    <location>
        <begin position="482"/>
        <end position="649"/>
    </location>
</feature>
<comment type="caution">
    <text evidence="10">The sequence shown here is derived from an EMBL/GenBank/DDBJ whole genome shotgun (WGS) entry which is preliminary data.</text>
</comment>
<dbReference type="Pfam" id="PF00076">
    <property type="entry name" value="RRM_1"/>
    <property type="match status" value="1"/>
</dbReference>
<feature type="compositionally biased region" description="Basic and acidic residues" evidence="8">
    <location>
        <begin position="512"/>
        <end position="567"/>
    </location>
</feature>
<proteinExistence type="inferred from homology"/>
<feature type="compositionally biased region" description="Low complexity" evidence="8">
    <location>
        <begin position="315"/>
        <end position="330"/>
    </location>
</feature>
<dbReference type="InterPro" id="IPR000504">
    <property type="entry name" value="RRM_dom"/>
</dbReference>
<dbReference type="PANTHER" id="PTHR23204">
    <property type="entry name" value="CLEAVAGE AND POLYADENYLATION SPECIFIC FACTOR"/>
    <property type="match status" value="1"/>
</dbReference>